<feature type="compositionally biased region" description="Low complexity" evidence="1">
    <location>
        <begin position="1115"/>
        <end position="1126"/>
    </location>
</feature>
<dbReference type="EMBL" id="WOWS01000007">
    <property type="protein sequence ID" value="MUU79609.1"/>
    <property type="molecule type" value="Genomic_DNA"/>
</dbReference>
<evidence type="ECO:0000313" key="4">
    <source>
        <dbReference type="Proteomes" id="UP000478208"/>
    </source>
</evidence>
<dbReference type="Proteomes" id="UP000478208">
    <property type="component" value="Unassembled WGS sequence"/>
</dbReference>
<reference evidence="3 4" key="1">
    <citation type="submission" date="2019-12" db="EMBL/GenBank/DDBJ databases">
        <authorList>
            <person name="Li J."/>
        </authorList>
    </citation>
    <scope>NUCLEOTIDE SEQUENCE [LARGE SCALE GENOMIC DNA]</scope>
    <source>
        <strain evidence="3 4">HL2-2</strain>
    </source>
</reference>
<feature type="region of interest" description="Disordered" evidence="1">
    <location>
        <begin position="1113"/>
        <end position="1145"/>
    </location>
</feature>
<dbReference type="RefSeq" id="WP_231743088.1">
    <property type="nucleotide sequence ID" value="NZ_WOWS01000007.1"/>
</dbReference>
<dbReference type="Pfam" id="PF07691">
    <property type="entry name" value="PA14"/>
    <property type="match status" value="1"/>
</dbReference>
<dbReference type="PANTHER" id="PTHR10199:SF100">
    <property type="entry name" value="THROMBOSPONDIN, ISOFORM A"/>
    <property type="match status" value="1"/>
</dbReference>
<feature type="compositionally biased region" description="Polar residues" evidence="1">
    <location>
        <begin position="1134"/>
        <end position="1145"/>
    </location>
</feature>
<evidence type="ECO:0000313" key="3">
    <source>
        <dbReference type="EMBL" id="MUU79609.1"/>
    </source>
</evidence>
<name>A0A6L6UCA9_9FLAO</name>
<evidence type="ECO:0000256" key="1">
    <source>
        <dbReference type="SAM" id="MobiDB-lite"/>
    </source>
</evidence>
<dbReference type="InterPro" id="IPR011658">
    <property type="entry name" value="PA14_dom"/>
</dbReference>
<gene>
    <name evidence="3" type="ORF">GN138_14225</name>
</gene>
<keyword evidence="4" id="KW-1185">Reference proteome</keyword>
<dbReference type="PANTHER" id="PTHR10199">
    <property type="entry name" value="THROMBOSPONDIN"/>
    <property type="match status" value="1"/>
</dbReference>
<dbReference type="InterPro" id="IPR037524">
    <property type="entry name" value="PA14/GLEYA"/>
</dbReference>
<proteinExistence type="predicted"/>
<dbReference type="SMART" id="SM00758">
    <property type="entry name" value="PA14"/>
    <property type="match status" value="1"/>
</dbReference>
<dbReference type="SUPFAM" id="SSF56988">
    <property type="entry name" value="Anthrax protective antigen"/>
    <property type="match status" value="1"/>
</dbReference>
<organism evidence="3 4">
    <name type="scientific">Winogradskyella endarachnes</name>
    <dbReference type="NCBI Taxonomy" id="2681965"/>
    <lineage>
        <taxon>Bacteria</taxon>
        <taxon>Pseudomonadati</taxon>
        <taxon>Bacteroidota</taxon>
        <taxon>Flavobacteriia</taxon>
        <taxon>Flavobacteriales</taxon>
        <taxon>Flavobacteriaceae</taxon>
        <taxon>Winogradskyella</taxon>
    </lineage>
</organism>
<sequence>MKIFLRFSFTNTRILLLILFSFVWINQSFAQPGKDGDLVVSAANTVLNTYGAVSADIAVGDEIIQVYDLASDIGTLSAGDLIMIYQAQGASINTSNTINYGEITSYNSAGLYEFVYVTGVSGNNITISCGVSQAYSVAGRVQVIKVPQYNNLTIDSGASVTALEWQDYAGGRRGGLVVIDATTVTVNGLVDVSGLGFRGGIRENSTLSSGSSIQDGYVSTSSADSAEKGESIAGFNVEYDLLGGRYGRGAPANGGGGGNSHNAGGGGGANGNNGVVWLDGAGNMCATCTGSSAWSLDPNYIANGNSLTVSSGGGRGGYSFSGSNQDALSVGPSNTSWSGNRRENVGGLGGRPLVANEVNRIFFGGGGGAGDGNNNANQSATNGAGIILIRANQINGTGNFSANGLDGSNTIGGHNDAPSGAGAGGSIVLKSASIANTLVLDANGGAGGNQLITNTEAEGPGGGGSGGFIAISSGSPTININGGDSGVTSSSALTEFPVNGGTDGGTGLVISTATTPSIACIDAVNDDFSLSSIDNTVGGITSSVYNNDSLYGVSFLDSDVVPSILDDDGIAGLVINSDGTLTIPAGTAAGTYVVEYQICEVSDPSNCDTAFVTLVVNDGSIDAVFNDYTSSPISDSAGGSTPSVFDNDTLNGVSFADGDVVPNINDDDGLTGAVINSDGTITVPPNTPSGTYNIEYEICEVGNLSNCDVAIATIVVFDSLISNDDDFSATTISDFSGGTTSTVYINDTLNGVTVTASDVTPSIVNDGGLTGVSINADGTIDVPAGLASGTYTVTYEICETANTTNCTTSDVTIVIEDAINADDDDFSSALVIGGDTTADSVFDNDTLNSSTVATGDVDVSIINEGGLTGVTINTDGTLNIPASASAGVYTITYEICETSTSNCDTAEVIVLVGADSDGDGVVDSTDLDDDNDGISDVDEDASCIGSIQYEFYDSTPSGNTVDNIPTDVSLALSIGTVSSFDVDALQNSVDPGDTNTFSVRFRGNINITTAGLYTFYTSSDDGSKLFIDGIEIVDNDGGHGVITENGSITLTIGLHEIVILYFENTGGESLTAEYEGPSVTRQFIPFTSLSCILDTDGDGIPNQLDLDSDNDGCSDANEAYNDANADGGDGSQFGTGNPASVDASNGLVTETGVDYSLGTNTQVTDGDFTLSVCYVDPCDPVASGNLDTDGDNITDVCDLDDDNDGILDVFECPSSDSGIDGSISDLAYDVTTNDANSSTESHYLNSITVSGFEYTDFILPSGYSNNISNVTANDMVYITENNIGEESNLFTDSDDLFDVTALSAFQDRNLNHFQYLNNKDFTADSYDLIYSYDIVTTAGMFIAITERGGNNRVGVEALDNLGNSLGSIFVN</sequence>
<feature type="domain" description="PA14" evidence="2">
    <location>
        <begin position="942"/>
        <end position="1088"/>
    </location>
</feature>
<feature type="non-terminal residue" evidence="3">
    <location>
        <position position="1371"/>
    </location>
</feature>
<protein>
    <recommendedName>
        <fullName evidence="2">PA14 domain-containing protein</fullName>
    </recommendedName>
</protein>
<dbReference type="PROSITE" id="PS51820">
    <property type="entry name" value="PA14"/>
    <property type="match status" value="1"/>
</dbReference>
<accession>A0A6L6UCA9</accession>
<evidence type="ECO:0000259" key="2">
    <source>
        <dbReference type="PROSITE" id="PS51820"/>
    </source>
</evidence>
<comment type="caution">
    <text evidence="3">The sequence shown here is derived from an EMBL/GenBank/DDBJ whole genome shotgun (WGS) entry which is preliminary data.</text>
</comment>
<dbReference type="Gene3D" id="3.90.182.10">
    <property type="entry name" value="Toxin - Anthrax Protective Antigen,domain 1"/>
    <property type="match status" value="1"/>
</dbReference>